<feature type="repeat" description="ANK" evidence="3">
    <location>
        <begin position="824"/>
        <end position="856"/>
    </location>
</feature>
<evidence type="ECO:0000259" key="5">
    <source>
        <dbReference type="Pfam" id="PF24883"/>
    </source>
</evidence>
<sequence length="2116" mass="229668">MSFAQPFQSYQPCGSQTTGSEAKKPFSSTVDFSDQSYEMPYFVDVESHTMKPGGSVARKPLAVQPVTNAPQSIPKQSTDDRKNKIPQGNISPVMTKGSEKELEAPLLPPRKPTFKANPAAFLESFEFPSMQNFYIEPKAPSANYHQWLNQDPLFISWKSSKHGLLWLRGSEGCGKSTLMKHALHSQLQEEPSAIHLTYSFSMCGSEVPRSRLGFYKALMHQLIPQSPETFSDIKARFEKIESALPLRQQVAWGAQELYEDLTKAVTKLLKTRSVSIYVDGIDRSEGETAPKLVQDFSKLLEKSQPKPTTKEPTITHGLKVIFSSTLVPAKDPFPRSYIDVDEKNGPSLAQFLEEQLSTTDFNTRQLVLSKSGSSFISARLIINHIKLFGPAQSSLVQQPCPTPAPISFLLGDYFQNLAQQGNKSLMSLLTWCCLTSRPLTLAELRVALSLVIMPKLESSKDLLNAEPFSRYSSDESFQSWIKTTSWGLIETVSLRGQIVVKVMHDSITAFFVSKGLDMLSYGSQQPDSPSSSLQRAHHSLATCLLRYLALLPKEPEWQSRYQTEPTLHLLQYAGTNWSIHISAAGLSKPEASKILKLLQWPSDSVLSPLVKLDQDNSAIEELQGTLWAHIFAVHGHAPLLSVGIKKAGTEVLGLLDTQKRSPLHHAALHGHLAASKQLLKSGAKANARAINGQTALHFAVLQGYQSILKPLLDSDPSLVSATNEFAQTPLLLAVVRGSSSAIKLLLERSADAKALDRFKASILHHAVSTDKANVLKLILDGGADINLQDGQGRTPLHLAIAENRSAVIKVLFERSCRLDIGDKEGKRALHVAAASGNKSCAQELLKQKVAVDWKDVHGQTALVYAVQSLHVNLIKLLLEAKADVNMKDKLGFSVLMLAVRANQEKVTKLLLEANPDLNALSGEGHTVIYYAVYREKPVPLLSDQEQFVASLLLKHYKKRYSVWDQEWLACKDRFAVEHGKKKKEVDAKSKPKAESKKKTAPPSSSVPPKATRAPKPVKPADVAKPTASAGAQMTASKPSPPVTGLQESARHGPEPGATIQSQTTATTYSPFASGGPAPVTPPVVQQQQTSKSNTSTSMSADNQQRTSSFMSYQPLKPTTRAKEQVTSSAGGPVAKPAQPPRPVVVTEQQKAPMNHRNSWAMYSALSSGSPASSQGTPPAVQNTYFSYPGPSQQSSGSSSFKPFQPFQPDQGASPAVTSKPQGQVDHRSSLPSQRSLGQAATQQRAVQSYQPFNSNAQTSSLSSYQSQTSYQSPLDPSIKPTAPLNLGRKPVGGHQPTQPVTDKSAKPSPNNLWQPYQTPAVTGQAAPGKQSPAPGTSQKSMPVQKAPSAQKPPSPQQATSSSHIVASQKPALAQNPAAQKPVAAQSNPSQMPAPAQQPIATQRPVLAKTNQTPSPVQQAAPGRKPVPGQATPSQKPAPVQQPTAAQQPAQAPKASPAQKPPSSQKPAPTQQPLANQKPAVSQAPPGQKPAPAQQPVTNQETTPGQPTQAQKPPPAKQPGVDQKPASAKQANADQKPVPAKQSATDQKPVSGQAPQGQKLAAAKQPATDQKPPLAKQTATDKKPAPGQAPQAQKPSPAQQPASASKPSSDQKKPAPSASAKTPGQASSVQKPDSSVPKKPSPSPAQSSGSSQKVQPATGQRSVETYGSRGMHTQSHDAKSDGSGKPSAGKIAAVTGAGLVAGGVGGYMLSNYYEEHHYENNFVNEERSMNPDQAYYQPVPPSTHTEYYYLQAPAEQSEHSAEESEAGESEDDHQSDDESEAHESEADESVSFSVDVSDAESSGEALLEDEEDNDLDSIDGDSDDEDDVESLSFNEDDSDSLHLATNFTDDENEDDNGDESDVEADEDTDADISDDEIMNRSIQEESDSDHDSDLGQDDSDSDEDVAQEVESDQDSDVEPQHGNFTGYQQHQTYQETGSDDEEQQGYYDNHQQHDVEESDSEDEVQQTHYHDQYQEQEHFQEQTHYQDQTHYQEQTHFQNQYQQQTFQQDESDEGDDQPVHYSNQQHVVNQSDSEDEDEVQQDHFHGQYQQQNQYGQYQQHVQPDSEDESDDQVDGQADDSDEEVNNCGQADSDDDGYNAGGNYGGENYTGAGYDSDY</sequence>
<feature type="repeat" description="ANK" evidence="3">
    <location>
        <begin position="791"/>
        <end position="823"/>
    </location>
</feature>
<feature type="compositionally biased region" description="Low complexity" evidence="4">
    <location>
        <begin position="1163"/>
        <end position="1208"/>
    </location>
</feature>
<evidence type="ECO:0000256" key="1">
    <source>
        <dbReference type="ARBA" id="ARBA00022737"/>
    </source>
</evidence>
<feature type="compositionally biased region" description="Low complexity" evidence="4">
    <location>
        <begin position="1788"/>
        <end position="1804"/>
    </location>
</feature>
<feature type="compositionally biased region" description="Low complexity" evidence="4">
    <location>
        <begin position="1482"/>
        <end position="1495"/>
    </location>
</feature>
<feature type="compositionally biased region" description="Polar residues" evidence="4">
    <location>
        <begin position="1229"/>
        <end position="1256"/>
    </location>
</feature>
<dbReference type="SMART" id="SM00248">
    <property type="entry name" value="ANK"/>
    <property type="match status" value="8"/>
</dbReference>
<feature type="compositionally biased region" description="Polar residues" evidence="4">
    <location>
        <begin position="66"/>
        <end position="76"/>
    </location>
</feature>
<feature type="compositionally biased region" description="Low complexity" evidence="4">
    <location>
        <begin position="1434"/>
        <end position="1472"/>
    </location>
</feature>
<feature type="compositionally biased region" description="Polar residues" evidence="4">
    <location>
        <begin position="1408"/>
        <end position="1417"/>
    </location>
</feature>
<feature type="compositionally biased region" description="Low complexity" evidence="4">
    <location>
        <begin position="1000"/>
        <end position="1027"/>
    </location>
</feature>
<feature type="repeat" description="ANK" evidence="3">
    <location>
        <begin position="890"/>
        <end position="922"/>
    </location>
</feature>
<feature type="compositionally biased region" description="Polar residues" evidence="4">
    <location>
        <begin position="1146"/>
        <end position="1157"/>
    </location>
</feature>
<feature type="compositionally biased region" description="Acidic residues" evidence="4">
    <location>
        <begin position="1762"/>
        <end position="1787"/>
    </location>
</feature>
<comment type="caution">
    <text evidence="6">The sequence shown here is derived from an EMBL/GenBank/DDBJ whole genome shotgun (WGS) entry which is preliminary data.</text>
</comment>
<feature type="region of interest" description="Disordered" evidence="4">
    <location>
        <begin position="979"/>
        <end position="1689"/>
    </location>
</feature>
<evidence type="ECO:0000256" key="2">
    <source>
        <dbReference type="ARBA" id="ARBA00023043"/>
    </source>
</evidence>
<dbReference type="PANTHER" id="PTHR24173:SF74">
    <property type="entry name" value="ANKYRIN REPEAT DOMAIN-CONTAINING PROTEIN 16"/>
    <property type="match status" value="1"/>
</dbReference>
<feature type="compositionally biased region" description="Low complexity" evidence="4">
    <location>
        <begin position="1990"/>
        <end position="2007"/>
    </location>
</feature>
<feature type="repeat" description="ANK" evidence="3">
    <location>
        <begin position="857"/>
        <end position="889"/>
    </location>
</feature>
<organism evidence="6 7">
    <name type="scientific">Fusarium equiseti</name>
    <name type="common">Fusarium scirpi</name>
    <dbReference type="NCBI Taxonomy" id="61235"/>
    <lineage>
        <taxon>Eukaryota</taxon>
        <taxon>Fungi</taxon>
        <taxon>Dikarya</taxon>
        <taxon>Ascomycota</taxon>
        <taxon>Pezizomycotina</taxon>
        <taxon>Sordariomycetes</taxon>
        <taxon>Hypocreomycetidae</taxon>
        <taxon>Hypocreales</taxon>
        <taxon>Nectriaceae</taxon>
        <taxon>Fusarium</taxon>
        <taxon>Fusarium incarnatum-equiseti species complex</taxon>
    </lineage>
</organism>
<feature type="repeat" description="ANK" evidence="3">
    <location>
        <begin position="758"/>
        <end position="790"/>
    </location>
</feature>
<keyword evidence="1" id="KW-0677">Repeat</keyword>
<feature type="region of interest" description="Disordered" evidence="4">
    <location>
        <begin position="66"/>
        <end position="109"/>
    </location>
</feature>
<dbReference type="PANTHER" id="PTHR24173">
    <property type="entry name" value="ANKYRIN REPEAT CONTAINING"/>
    <property type="match status" value="1"/>
</dbReference>
<feature type="repeat" description="ANK" evidence="3">
    <location>
        <begin position="691"/>
        <end position="723"/>
    </location>
</feature>
<feature type="compositionally biased region" description="Polar residues" evidence="4">
    <location>
        <begin position="1098"/>
        <end position="1111"/>
    </location>
</feature>
<dbReference type="Proteomes" id="UP000693738">
    <property type="component" value="Unassembled WGS sequence"/>
</dbReference>
<feature type="compositionally biased region" description="Low complexity" evidence="4">
    <location>
        <begin position="1584"/>
        <end position="1653"/>
    </location>
</feature>
<evidence type="ECO:0000313" key="6">
    <source>
        <dbReference type="EMBL" id="CAG7562131.1"/>
    </source>
</evidence>
<feature type="compositionally biased region" description="Polar residues" evidence="4">
    <location>
        <begin position="1541"/>
        <end position="1555"/>
    </location>
</feature>
<evidence type="ECO:0000256" key="3">
    <source>
        <dbReference type="PROSITE-ProRule" id="PRU00023"/>
    </source>
</evidence>
<feature type="domain" description="Nephrocystin 3-like N-terminal" evidence="5">
    <location>
        <begin position="146"/>
        <end position="305"/>
    </location>
</feature>
<feature type="repeat" description="ANK" evidence="3">
    <location>
        <begin position="658"/>
        <end position="690"/>
    </location>
</feature>
<dbReference type="EMBL" id="CAJSTJ010000146">
    <property type="protein sequence ID" value="CAG7562131.1"/>
    <property type="molecule type" value="Genomic_DNA"/>
</dbReference>
<dbReference type="InterPro" id="IPR002110">
    <property type="entry name" value="Ankyrin_rpt"/>
</dbReference>
<feature type="region of interest" description="Disordered" evidence="4">
    <location>
        <begin position="1"/>
        <end position="29"/>
    </location>
</feature>
<dbReference type="Pfam" id="PF24883">
    <property type="entry name" value="NPHP3_N"/>
    <property type="match status" value="1"/>
</dbReference>
<feature type="compositionally biased region" description="Polar residues" evidence="4">
    <location>
        <begin position="1921"/>
        <end position="1935"/>
    </location>
</feature>
<feature type="compositionally biased region" description="Basic and acidic residues" evidence="4">
    <location>
        <begin position="1967"/>
        <end position="1980"/>
    </location>
</feature>
<feature type="compositionally biased region" description="Low complexity" evidence="4">
    <location>
        <begin position="1257"/>
        <end position="1272"/>
    </location>
</feature>
<reference evidence="6" key="1">
    <citation type="submission" date="2021-05" db="EMBL/GenBank/DDBJ databases">
        <authorList>
            <person name="Khan N."/>
        </authorList>
    </citation>
    <scope>NUCLEOTIDE SEQUENCE</scope>
</reference>
<evidence type="ECO:0000313" key="7">
    <source>
        <dbReference type="Proteomes" id="UP000693738"/>
    </source>
</evidence>
<gene>
    <name evidence="6" type="ORF">FEQUK3_LOCUS7837</name>
</gene>
<feature type="repeat" description="ANK" evidence="3">
    <location>
        <begin position="725"/>
        <end position="757"/>
    </location>
</feature>
<dbReference type="Pfam" id="PF00023">
    <property type="entry name" value="Ank"/>
    <property type="match status" value="1"/>
</dbReference>
<dbReference type="Pfam" id="PF12796">
    <property type="entry name" value="Ank_2"/>
    <property type="match status" value="3"/>
</dbReference>
<feature type="compositionally biased region" description="Polar residues" evidence="4">
    <location>
        <begin position="1058"/>
        <end position="1070"/>
    </location>
</feature>
<keyword evidence="2 3" id="KW-0040">ANK repeat</keyword>
<feature type="compositionally biased region" description="Low complexity" evidence="4">
    <location>
        <begin position="2045"/>
        <end position="2061"/>
    </location>
</feature>
<feature type="compositionally biased region" description="Polar residues" evidence="4">
    <location>
        <begin position="1654"/>
        <end position="1664"/>
    </location>
</feature>
<name>A0A8J2NC89_FUSEQ</name>
<feature type="compositionally biased region" description="Acidic residues" evidence="4">
    <location>
        <begin position="1805"/>
        <end position="1837"/>
    </location>
</feature>
<accession>A0A8J2NC89</accession>
<dbReference type="PROSITE" id="PS50088">
    <property type="entry name" value="ANK_REPEAT"/>
    <property type="match status" value="8"/>
</dbReference>
<evidence type="ECO:0000256" key="4">
    <source>
        <dbReference type="SAM" id="MobiDB-lite"/>
    </source>
</evidence>
<feature type="compositionally biased region" description="Low complexity" evidence="4">
    <location>
        <begin position="2104"/>
        <end position="2116"/>
    </location>
</feature>
<feature type="compositionally biased region" description="Polar residues" evidence="4">
    <location>
        <begin position="1295"/>
        <end position="1321"/>
    </location>
</feature>
<feature type="compositionally biased region" description="Low complexity" evidence="4">
    <location>
        <begin position="1072"/>
        <end position="1097"/>
    </location>
</feature>
<feature type="compositionally biased region" description="Acidic residues" evidence="4">
    <location>
        <begin position="1883"/>
        <end position="1916"/>
    </location>
</feature>
<feature type="compositionally biased region" description="Basic and acidic residues" evidence="4">
    <location>
        <begin position="979"/>
        <end position="997"/>
    </location>
</feature>
<feature type="region of interest" description="Disordered" evidence="4">
    <location>
        <begin position="1722"/>
        <end position="2116"/>
    </location>
</feature>
<dbReference type="PROSITE" id="PS50297">
    <property type="entry name" value="ANK_REP_REGION"/>
    <property type="match status" value="6"/>
</dbReference>
<feature type="compositionally biased region" description="Acidic residues" evidence="4">
    <location>
        <begin position="1847"/>
        <end position="1875"/>
    </location>
</feature>
<dbReference type="InterPro" id="IPR056884">
    <property type="entry name" value="NPHP3-like_N"/>
</dbReference>
<proteinExistence type="predicted"/>
<feature type="compositionally biased region" description="Acidic residues" evidence="4">
    <location>
        <begin position="2063"/>
        <end position="2083"/>
    </location>
</feature>
<protein>
    <recommendedName>
        <fullName evidence="5">Nephrocystin 3-like N-terminal domain-containing protein</fullName>
    </recommendedName>
</protein>